<sequence>MAAHAPAPPTILAHKTAFLTAQTLQLSQPLAPSHAWQQHNDSAVGSNVAETLTPLAQKTLEDALFRLNHLIQQHSRRVYAPQASRHVAEQIERLLLDSAERYIAGRRGDNGSEGEDGAPGEEDALRIDADLTNDGIISSLPSTWAEVDSSQATAHQPEAQGYEDLASQLKALSSRRAEARQRVERLRRMDALLQPFSPTDGQDQAGVQKILVTRTGDIEKELERMRMLLVRVSGRLSQLPSPSQARSRGFGQDVQMADGDEDGDNVLDLDIAERNKVDALLGAF</sequence>
<dbReference type="Proteomes" id="UP000070501">
    <property type="component" value="Unassembled WGS sequence"/>
</dbReference>
<dbReference type="OrthoDB" id="21214at2759"/>
<dbReference type="AlphaFoldDB" id="A0A136J4D7"/>
<evidence type="ECO:0000313" key="3">
    <source>
        <dbReference type="Proteomes" id="UP000070501"/>
    </source>
</evidence>
<dbReference type="PANTHER" id="PTHR42040">
    <property type="entry name" value="INNER KINETOCHORE SUBUNIT FTA4"/>
    <property type="match status" value="1"/>
</dbReference>
<accession>A0A136J4D7</accession>
<organism evidence="2 3">
    <name type="scientific">Microdochium bolleyi</name>
    <dbReference type="NCBI Taxonomy" id="196109"/>
    <lineage>
        <taxon>Eukaryota</taxon>
        <taxon>Fungi</taxon>
        <taxon>Dikarya</taxon>
        <taxon>Ascomycota</taxon>
        <taxon>Pezizomycotina</taxon>
        <taxon>Sordariomycetes</taxon>
        <taxon>Xylariomycetidae</taxon>
        <taxon>Xylariales</taxon>
        <taxon>Microdochiaceae</taxon>
        <taxon>Microdochium</taxon>
    </lineage>
</organism>
<dbReference type="GO" id="GO:0031511">
    <property type="term" value="C:Mis6-Sim4 complex"/>
    <property type="evidence" value="ECO:0007669"/>
    <property type="project" value="InterPro"/>
</dbReference>
<reference evidence="3" key="1">
    <citation type="submission" date="2016-02" db="EMBL/GenBank/DDBJ databases">
        <title>Draft genome sequence of Microdochium bolleyi, a fungal endophyte of beachgrass.</title>
        <authorList>
            <consortium name="DOE Joint Genome Institute"/>
            <person name="David A.S."/>
            <person name="May G."/>
            <person name="Haridas S."/>
            <person name="Lim J."/>
            <person name="Wang M."/>
            <person name="Labutti K."/>
            <person name="Lipzen A."/>
            <person name="Barry K."/>
            <person name="Grigoriev I.V."/>
        </authorList>
    </citation>
    <scope>NUCLEOTIDE SEQUENCE [LARGE SCALE GENOMIC DNA]</scope>
    <source>
        <strain evidence="3">J235TASD1</strain>
    </source>
</reference>
<name>A0A136J4D7_9PEZI</name>
<evidence type="ECO:0000256" key="1">
    <source>
        <dbReference type="SAM" id="Coils"/>
    </source>
</evidence>
<gene>
    <name evidence="2" type="ORF">Micbo1qcDRAFT_233375</name>
</gene>
<dbReference type="PANTHER" id="PTHR42040:SF1">
    <property type="entry name" value="INNER KINETOCHORE SUBUNIT FTA4"/>
    <property type="match status" value="1"/>
</dbReference>
<dbReference type="Pfam" id="PF13093">
    <property type="entry name" value="FTA4"/>
    <property type="match status" value="1"/>
</dbReference>
<protein>
    <submittedName>
        <fullName evidence="2">Kinetochore complex Fta4 of Sim4 subunit, or CENP-50-domain-containing protein</fullName>
    </submittedName>
</protein>
<proteinExistence type="predicted"/>
<feature type="coiled-coil region" evidence="1">
    <location>
        <begin position="162"/>
        <end position="189"/>
    </location>
</feature>
<dbReference type="InterPro" id="IPR025207">
    <property type="entry name" value="Sim4_Fta4"/>
</dbReference>
<dbReference type="InParanoid" id="A0A136J4D7"/>
<keyword evidence="3" id="KW-1185">Reference proteome</keyword>
<evidence type="ECO:0000313" key="2">
    <source>
        <dbReference type="EMBL" id="KXJ92047.1"/>
    </source>
</evidence>
<keyword evidence="1" id="KW-0175">Coiled coil</keyword>
<dbReference type="EMBL" id="KQ964249">
    <property type="protein sequence ID" value="KXJ92047.1"/>
    <property type="molecule type" value="Genomic_DNA"/>
</dbReference>
<dbReference type="STRING" id="196109.A0A136J4D7"/>